<dbReference type="AlphaFoldDB" id="A0A4Y7Q486"/>
<organism evidence="3 4">
    <name type="scientific">Rickenella mellea</name>
    <dbReference type="NCBI Taxonomy" id="50990"/>
    <lineage>
        <taxon>Eukaryota</taxon>
        <taxon>Fungi</taxon>
        <taxon>Dikarya</taxon>
        <taxon>Basidiomycota</taxon>
        <taxon>Agaricomycotina</taxon>
        <taxon>Agaricomycetes</taxon>
        <taxon>Hymenochaetales</taxon>
        <taxon>Rickenellaceae</taxon>
        <taxon>Rickenella</taxon>
    </lineage>
</organism>
<dbReference type="EMBL" id="ML170176">
    <property type="protein sequence ID" value="TDL22116.1"/>
    <property type="molecule type" value="Genomic_DNA"/>
</dbReference>
<dbReference type="STRING" id="50990.A0A4Y7Q486"/>
<sequence>MRIIALPLTSNASISGRFTYYHFQTPPRPKTGENPSLAKRALDKALGAWAAFGKAPEGNWKRRIFVYGERLQSRVEFEELALKSIDPSLGPKAYKLGASDVKLDEKDHPVIPLVHPTAFASLHSPLTHLRQMLEKRIPLHKKGFYTWMIIAPFTAPFAIIPIIPNLPFFFCVWRSWSHWKAYKASGYLESLLDQGAIVPEANVGLDDIYAEFPPSPTGHPLDVAESTKSSGIDLHHPEQSTERERLLFGRDAVPRIVEYFELPPGAMSDMYRALDQTAVRLAKQKS</sequence>
<dbReference type="GO" id="GO:0005743">
    <property type="term" value="C:mitochondrial inner membrane"/>
    <property type="evidence" value="ECO:0007669"/>
    <property type="project" value="TreeGrafter"/>
</dbReference>
<dbReference type="GO" id="GO:0006813">
    <property type="term" value="P:potassium ion transport"/>
    <property type="evidence" value="ECO:0007669"/>
    <property type="project" value="TreeGrafter"/>
</dbReference>
<evidence type="ECO:0000256" key="1">
    <source>
        <dbReference type="SAM" id="MobiDB-lite"/>
    </source>
</evidence>
<protein>
    <recommendedName>
        <fullName evidence="5">Mitochondrial K+-H+ exchange-related-domain-containing protein</fullName>
    </recommendedName>
</protein>
<proteinExistence type="predicted"/>
<evidence type="ECO:0000256" key="2">
    <source>
        <dbReference type="SAM" id="Phobius"/>
    </source>
</evidence>
<dbReference type="InterPro" id="IPR018786">
    <property type="entry name" value="Mit_KHE1"/>
</dbReference>
<reference evidence="3 4" key="1">
    <citation type="submission" date="2018-06" db="EMBL/GenBank/DDBJ databases">
        <title>A transcriptomic atlas of mushroom development highlights an independent origin of complex multicellularity.</title>
        <authorList>
            <consortium name="DOE Joint Genome Institute"/>
            <person name="Krizsan K."/>
            <person name="Almasi E."/>
            <person name="Merenyi Z."/>
            <person name="Sahu N."/>
            <person name="Viragh M."/>
            <person name="Koszo T."/>
            <person name="Mondo S."/>
            <person name="Kiss B."/>
            <person name="Balint B."/>
            <person name="Kues U."/>
            <person name="Barry K."/>
            <person name="Hegedus J.C."/>
            <person name="Henrissat B."/>
            <person name="Johnson J."/>
            <person name="Lipzen A."/>
            <person name="Ohm R."/>
            <person name="Nagy I."/>
            <person name="Pangilinan J."/>
            <person name="Yan J."/>
            <person name="Xiong Y."/>
            <person name="Grigoriev I.V."/>
            <person name="Hibbett D.S."/>
            <person name="Nagy L.G."/>
        </authorList>
    </citation>
    <scope>NUCLEOTIDE SEQUENCE [LARGE SCALE GENOMIC DNA]</scope>
    <source>
        <strain evidence="3 4">SZMC22713</strain>
    </source>
</reference>
<name>A0A4Y7Q486_9AGAM</name>
<keyword evidence="2" id="KW-1133">Transmembrane helix</keyword>
<feature type="transmembrane region" description="Helical" evidence="2">
    <location>
        <begin position="144"/>
        <end position="163"/>
    </location>
</feature>
<keyword evidence="4" id="KW-1185">Reference proteome</keyword>
<accession>A0A4Y7Q486</accession>
<dbReference type="GO" id="GO:1902600">
    <property type="term" value="P:proton transmembrane transport"/>
    <property type="evidence" value="ECO:0007669"/>
    <property type="project" value="TreeGrafter"/>
</dbReference>
<feature type="region of interest" description="Disordered" evidence="1">
    <location>
        <begin position="220"/>
        <end position="241"/>
    </location>
</feature>
<dbReference type="Pfam" id="PF10173">
    <property type="entry name" value="Mit_KHE1"/>
    <property type="match status" value="1"/>
</dbReference>
<dbReference type="VEuPathDB" id="FungiDB:BD410DRAFT_815051"/>
<evidence type="ECO:0000313" key="3">
    <source>
        <dbReference type="EMBL" id="TDL22116.1"/>
    </source>
</evidence>
<keyword evidence="2" id="KW-0812">Transmembrane</keyword>
<dbReference type="Proteomes" id="UP000294933">
    <property type="component" value="Unassembled WGS sequence"/>
</dbReference>
<dbReference type="PANTHER" id="PTHR28062">
    <property type="entry name" value="K+-H+ EXCHANGE-LIKE PROTEIN"/>
    <property type="match status" value="1"/>
</dbReference>
<dbReference type="PANTHER" id="PTHR28062:SF1">
    <property type="entry name" value="TRANSMEMBRANE PROTEIN"/>
    <property type="match status" value="1"/>
</dbReference>
<keyword evidence="2" id="KW-0472">Membrane</keyword>
<gene>
    <name evidence="3" type="ORF">BD410DRAFT_815051</name>
</gene>
<dbReference type="OrthoDB" id="5562676at2759"/>
<evidence type="ECO:0000313" key="4">
    <source>
        <dbReference type="Proteomes" id="UP000294933"/>
    </source>
</evidence>
<evidence type="ECO:0008006" key="5">
    <source>
        <dbReference type="Google" id="ProtNLM"/>
    </source>
</evidence>